<protein>
    <recommendedName>
        <fullName evidence="5">GCF C-terminal domain-containing protein</fullName>
    </recommendedName>
</protein>
<dbReference type="InterPro" id="IPR022783">
    <property type="entry name" value="GCFC_dom"/>
</dbReference>
<feature type="compositionally biased region" description="Basic residues" evidence="4">
    <location>
        <begin position="191"/>
        <end position="203"/>
    </location>
</feature>
<dbReference type="Pfam" id="PF07842">
    <property type="entry name" value="GCFC"/>
    <property type="match status" value="1"/>
</dbReference>
<dbReference type="AlphaFoldDB" id="A0A9Q0G5X9"/>
<evidence type="ECO:0000313" key="6">
    <source>
        <dbReference type="EMBL" id="KAJ4842451.1"/>
    </source>
</evidence>
<dbReference type="PANTHER" id="PTHR12214">
    <property type="entry name" value="GC-RICH SEQUENCE DNA-BINDING FACTOR"/>
    <property type="match status" value="1"/>
</dbReference>
<comment type="caution">
    <text evidence="6">The sequence shown here is derived from an EMBL/GenBank/DDBJ whole genome shotgun (WGS) entry which is preliminary data.</text>
</comment>
<name>A0A9Q0G5X9_9ROSI</name>
<dbReference type="InterPro" id="IPR028211">
    <property type="entry name" value="Ntr2"/>
</dbReference>
<feature type="compositionally biased region" description="Acidic residues" evidence="4">
    <location>
        <begin position="291"/>
        <end position="304"/>
    </location>
</feature>
<feature type="domain" description="GCF C-terminal" evidence="5">
    <location>
        <begin position="613"/>
        <end position="816"/>
    </location>
</feature>
<dbReference type="Proteomes" id="UP001141552">
    <property type="component" value="Unassembled WGS sequence"/>
</dbReference>
<comment type="similarity">
    <text evidence="2">Belongs to the GCF family.</text>
</comment>
<sequence length="921" mass="101664">MSTKSRNFRRRADHDDKDTPPPPPPPSSSSKPKPKKLLSFADDEDENDAVAIKPPKSSSSSSRLAKPSAASSSSHKLTSSKERLPPPSSNVQPQAGTYTKEALLQLQKNTRTLAYSKPPPSSSTPTPPPPPNQQPPKIILKGLLKPSSHQDADGLYVDDSDGGGPNHARQDDDDDADDENSFIPDEEIIKKIRAKRERMRLSRKSSSAPDYISLDGPPPLHPLSDDDDDHLLDREDKRIPMIGTKSRPTSNNHHHHHQEAAPVGVFQAVDSGDADAAKNLLGRRYPNVGPGDEDEDDEEKDNEIWEDEQCRKALGKRLDDDHPYLHLPSATPLPPPPPPAVVVPSRPPVIPSIGGASQPLHALSIPEQAQLALSALHDNFKRIKESHAKTVSSLAKADENLSSSLLNITALENSQSAAGEKFIFMQKLRHFVSLLCDFLKDKAPLIEELEERMQKLHEERASALLERRSADNDDEMAEVEAAVKAALLVFKERGNSPAMIAAATSAAQAASAASKEQTKLPVKLDEFGRDMNQQKRMDAKRRAEARQRKKAQFELKRLSSMEVDGANQKIEGESSTDESDNESAAYQSSRDSLLQVADQIFSDASEEYAQLSLVKERFETWKKEYATTYRDAYMSDSAPAIFSPYVRRELLKWDPLHEDADFFKMEWHSLLFNYGMRDDGSDFSTDDADSNLVPELVEKVAIPILHQEIVHCWDMLSTRETKNAVSATILVTNYVPASSEALANLLVAVHTRLADAVANITVPTWSPLVLKAVPSAARVVAYRFGVSIRLMRNICLWKEILALPVLEKLVLDELLSGKVLPHIWSIASDVHDAVTRTERIVAALSGVWGGQNVTGGHSRKLQPLVDFVISLGRTLEKRHASGVSGTETGGLARRLKAMLVELNDYDNARAIARTFHLKEAL</sequence>
<evidence type="ECO:0000256" key="2">
    <source>
        <dbReference type="ARBA" id="ARBA00010801"/>
    </source>
</evidence>
<feature type="region of interest" description="Disordered" evidence="4">
    <location>
        <begin position="280"/>
        <end position="304"/>
    </location>
</feature>
<evidence type="ECO:0000259" key="5">
    <source>
        <dbReference type="Pfam" id="PF07842"/>
    </source>
</evidence>
<dbReference type="EMBL" id="JAKUCV010002483">
    <property type="protein sequence ID" value="KAJ4842451.1"/>
    <property type="molecule type" value="Genomic_DNA"/>
</dbReference>
<proteinExistence type="inferred from homology"/>
<dbReference type="GO" id="GO:0000390">
    <property type="term" value="P:spliceosomal complex disassembly"/>
    <property type="evidence" value="ECO:0007669"/>
    <property type="project" value="InterPro"/>
</dbReference>
<keyword evidence="3" id="KW-0539">Nucleus</keyword>
<dbReference type="Pfam" id="PF15458">
    <property type="entry name" value="NTR2"/>
    <property type="match status" value="1"/>
</dbReference>
<comment type="subcellular location">
    <subcellularLocation>
        <location evidence="1">Nucleus</location>
    </subcellularLocation>
</comment>
<evidence type="ECO:0000256" key="4">
    <source>
        <dbReference type="SAM" id="MobiDB-lite"/>
    </source>
</evidence>
<feature type="region of interest" description="Disordered" evidence="4">
    <location>
        <begin position="521"/>
        <end position="548"/>
    </location>
</feature>
<accession>A0A9Q0G5X9</accession>
<dbReference type="OrthoDB" id="429427at2759"/>
<feature type="compositionally biased region" description="Acidic residues" evidence="4">
    <location>
        <begin position="171"/>
        <end position="186"/>
    </location>
</feature>
<dbReference type="GO" id="GO:0003677">
    <property type="term" value="F:DNA binding"/>
    <property type="evidence" value="ECO:0007669"/>
    <property type="project" value="InterPro"/>
</dbReference>
<feature type="region of interest" description="Disordered" evidence="4">
    <location>
        <begin position="564"/>
        <end position="588"/>
    </location>
</feature>
<gene>
    <name evidence="6" type="ORF">Tsubulata_032799</name>
</gene>
<feature type="region of interest" description="Disordered" evidence="4">
    <location>
        <begin position="1"/>
        <end position="261"/>
    </location>
</feature>
<dbReference type="PANTHER" id="PTHR12214:SF0">
    <property type="entry name" value="LD29489P"/>
    <property type="match status" value="1"/>
</dbReference>
<organism evidence="6 7">
    <name type="scientific">Turnera subulata</name>
    <dbReference type="NCBI Taxonomy" id="218843"/>
    <lineage>
        <taxon>Eukaryota</taxon>
        <taxon>Viridiplantae</taxon>
        <taxon>Streptophyta</taxon>
        <taxon>Embryophyta</taxon>
        <taxon>Tracheophyta</taxon>
        <taxon>Spermatophyta</taxon>
        <taxon>Magnoliopsida</taxon>
        <taxon>eudicotyledons</taxon>
        <taxon>Gunneridae</taxon>
        <taxon>Pentapetalae</taxon>
        <taxon>rosids</taxon>
        <taxon>fabids</taxon>
        <taxon>Malpighiales</taxon>
        <taxon>Passifloraceae</taxon>
        <taxon>Turnera</taxon>
    </lineage>
</organism>
<evidence type="ECO:0000313" key="7">
    <source>
        <dbReference type="Proteomes" id="UP001141552"/>
    </source>
</evidence>
<dbReference type="InterPro" id="IPR012890">
    <property type="entry name" value="GCFC2-like"/>
</dbReference>
<evidence type="ECO:0000256" key="1">
    <source>
        <dbReference type="ARBA" id="ARBA00004123"/>
    </source>
</evidence>
<reference evidence="6" key="1">
    <citation type="submission" date="2022-02" db="EMBL/GenBank/DDBJ databases">
        <authorList>
            <person name="Henning P.M."/>
            <person name="McCubbin A.G."/>
            <person name="Shore J.S."/>
        </authorList>
    </citation>
    <scope>NUCLEOTIDE SEQUENCE</scope>
    <source>
        <strain evidence="6">F60SS</strain>
        <tissue evidence="6">Leaves</tissue>
    </source>
</reference>
<feature type="compositionally biased region" description="Low complexity" evidence="4">
    <location>
        <begin position="53"/>
        <end position="77"/>
    </location>
</feature>
<keyword evidence="7" id="KW-1185">Reference proteome</keyword>
<feature type="compositionally biased region" description="Pro residues" evidence="4">
    <location>
        <begin position="117"/>
        <end position="134"/>
    </location>
</feature>
<dbReference type="GO" id="GO:0071008">
    <property type="term" value="C:U2-type post-mRNA release spliceosomal complex"/>
    <property type="evidence" value="ECO:0007669"/>
    <property type="project" value="InterPro"/>
</dbReference>
<feature type="compositionally biased region" description="Basic and acidic residues" evidence="4">
    <location>
        <begin position="10"/>
        <end position="19"/>
    </location>
</feature>
<evidence type="ECO:0000256" key="3">
    <source>
        <dbReference type="ARBA" id="ARBA00023242"/>
    </source>
</evidence>
<reference evidence="6" key="2">
    <citation type="journal article" date="2023" name="Plants (Basel)">
        <title>Annotation of the Turnera subulata (Passifloraceae) Draft Genome Reveals the S-Locus Evolved after the Divergence of Turneroideae from Passifloroideae in a Stepwise Manner.</title>
        <authorList>
            <person name="Henning P.M."/>
            <person name="Roalson E.H."/>
            <person name="Mir W."/>
            <person name="McCubbin A.G."/>
            <person name="Shore J.S."/>
        </authorList>
    </citation>
    <scope>NUCLEOTIDE SEQUENCE</scope>
    <source>
        <strain evidence="6">F60SS</strain>
    </source>
</reference>